<evidence type="ECO:0000313" key="3">
    <source>
        <dbReference type="Proteomes" id="UP000594468"/>
    </source>
</evidence>
<feature type="compositionally biased region" description="Polar residues" evidence="1">
    <location>
        <begin position="44"/>
        <end position="63"/>
    </location>
</feature>
<feature type="region of interest" description="Disordered" evidence="1">
    <location>
        <begin position="1"/>
        <end position="73"/>
    </location>
</feature>
<evidence type="ECO:0000256" key="1">
    <source>
        <dbReference type="SAM" id="MobiDB-lite"/>
    </source>
</evidence>
<feature type="compositionally biased region" description="Low complexity" evidence="1">
    <location>
        <begin position="86"/>
        <end position="95"/>
    </location>
</feature>
<proteinExistence type="predicted"/>
<dbReference type="AlphaFoldDB" id="A0A7S8E6D2"/>
<feature type="region of interest" description="Disordered" evidence="1">
    <location>
        <begin position="86"/>
        <end position="108"/>
    </location>
</feature>
<evidence type="ECO:0000313" key="2">
    <source>
        <dbReference type="EMBL" id="QPC81175.1"/>
    </source>
</evidence>
<gene>
    <name evidence="2" type="ORF">G4Y79_15845</name>
</gene>
<feature type="compositionally biased region" description="Basic and acidic residues" evidence="1">
    <location>
        <begin position="16"/>
        <end position="25"/>
    </location>
</feature>
<dbReference type="Proteomes" id="UP000594468">
    <property type="component" value="Chromosome"/>
</dbReference>
<sequence>MCQGIQWQRISNGYTRTEKPVKSDTPKLPSSPPAPTKARLSTPAVETSARSTGTTPTVQSSQDMPIATPPTDAALISGQMPAVQAAASTSAVTSTKQPSFTPDPKWPPPILLSNNAKMSERHYMEHRWYGQWSYYDQRAEQNKQRYLLLQGIIVVALWLCPF</sequence>
<protein>
    <submittedName>
        <fullName evidence="2">Uncharacterized protein</fullName>
    </submittedName>
</protein>
<name>A0A7S8E6D2_9CHLR</name>
<dbReference type="EMBL" id="CP062983">
    <property type="protein sequence ID" value="QPC81175.1"/>
    <property type="molecule type" value="Genomic_DNA"/>
</dbReference>
<dbReference type="RefSeq" id="WP_195169248.1">
    <property type="nucleotide sequence ID" value="NZ_CP062983.1"/>
</dbReference>
<accession>A0A7S8E6D2</accession>
<dbReference type="KEGG" id="pmet:G4Y79_15845"/>
<organism evidence="2 3">
    <name type="scientific">Phototrophicus methaneseepsis</name>
    <dbReference type="NCBI Taxonomy" id="2710758"/>
    <lineage>
        <taxon>Bacteria</taxon>
        <taxon>Bacillati</taxon>
        <taxon>Chloroflexota</taxon>
        <taxon>Candidatus Thermofontia</taxon>
        <taxon>Phototrophicales</taxon>
        <taxon>Phototrophicaceae</taxon>
        <taxon>Phototrophicus</taxon>
    </lineage>
</organism>
<feature type="compositionally biased region" description="Polar residues" evidence="1">
    <location>
        <begin position="1"/>
        <end position="15"/>
    </location>
</feature>
<keyword evidence="3" id="KW-1185">Reference proteome</keyword>
<reference evidence="2" key="1">
    <citation type="submission" date="2020-02" db="EMBL/GenBank/DDBJ databases">
        <authorList>
            <person name="Zheng R.K."/>
            <person name="Sun C.M."/>
        </authorList>
    </citation>
    <scope>NUCLEOTIDE SEQUENCE [LARGE SCALE GENOMIC DNA]</scope>
    <source>
        <strain evidence="2">Rifampicinis</strain>
    </source>
</reference>